<proteinExistence type="predicted"/>
<dbReference type="PANTHER" id="PTHR47533:SF4">
    <property type="entry name" value="AB HYDROLASE-1 DOMAIN-CONTAINING PROTEIN"/>
    <property type="match status" value="1"/>
</dbReference>
<dbReference type="InterPro" id="IPR029058">
    <property type="entry name" value="AB_hydrolase_fold"/>
</dbReference>
<protein>
    <submittedName>
        <fullName evidence="3">AB hydrolase-1 domain-containing protein</fullName>
    </submittedName>
</protein>
<dbReference type="OrthoDB" id="6431331at2759"/>
<dbReference type="Gene3D" id="3.40.50.1820">
    <property type="entry name" value="alpha/beta hydrolase"/>
    <property type="match status" value="1"/>
</dbReference>
<dbReference type="PANTHER" id="PTHR47533">
    <property type="entry name" value="PROTEIN CBG21859"/>
    <property type="match status" value="1"/>
</dbReference>
<dbReference type="EMBL" id="JH712201">
    <property type="protein sequence ID" value="EJD74920.1"/>
    <property type="molecule type" value="Genomic_DNA"/>
</dbReference>
<dbReference type="GeneID" id="9942934"/>
<reference evidence="1 2" key="1">
    <citation type="submission" date="2012-04" db="EMBL/GenBank/DDBJ databases">
        <title>The Genome Sequence of Loa loa.</title>
        <authorList>
            <consortium name="The Broad Institute Genome Sequencing Platform"/>
            <consortium name="Broad Institute Genome Sequencing Center for Infectious Disease"/>
            <person name="Nutman T.B."/>
            <person name="Fink D.L."/>
            <person name="Russ C."/>
            <person name="Young S."/>
            <person name="Zeng Q."/>
            <person name="Gargeya S."/>
            <person name="Alvarado L."/>
            <person name="Berlin A."/>
            <person name="Chapman S.B."/>
            <person name="Chen Z."/>
            <person name="Freedman E."/>
            <person name="Gellesch M."/>
            <person name="Goldberg J."/>
            <person name="Griggs A."/>
            <person name="Gujja S."/>
            <person name="Heilman E.R."/>
            <person name="Heiman D."/>
            <person name="Howarth C."/>
            <person name="Mehta T."/>
            <person name="Neiman D."/>
            <person name="Pearson M."/>
            <person name="Roberts A."/>
            <person name="Saif S."/>
            <person name="Shea T."/>
            <person name="Shenoy N."/>
            <person name="Sisk P."/>
            <person name="Stolte C."/>
            <person name="Sykes S."/>
            <person name="White J."/>
            <person name="Yandava C."/>
            <person name="Haas B."/>
            <person name="Henn M.R."/>
            <person name="Nusbaum C."/>
            <person name="Birren B."/>
        </authorList>
    </citation>
    <scope>NUCLEOTIDE SEQUENCE [LARGE SCALE GENOMIC DNA]</scope>
</reference>
<dbReference type="Pfam" id="PF06342">
    <property type="entry name" value="DUF1057"/>
    <property type="match status" value="1"/>
</dbReference>
<dbReference type="eggNOG" id="ENOG502RZZV">
    <property type="taxonomic scope" value="Eukaryota"/>
</dbReference>
<dbReference type="InterPro" id="IPR010463">
    <property type="entry name" value="DUF1057"/>
</dbReference>
<dbReference type="InterPro" id="IPR000639">
    <property type="entry name" value="Epox_hydrolase-like"/>
</dbReference>
<keyword evidence="2" id="KW-1185">Reference proteome</keyword>
<dbReference type="RefSeq" id="XP_020305812.1">
    <property type="nucleotide sequence ID" value="XM_020450504.1"/>
</dbReference>
<gene>
    <name evidence="1 3" type="ORF">LOAG_17839</name>
</gene>
<dbReference type="ESTHER" id="loalo-j0xiv0">
    <property type="family name" value="Duf_1057"/>
</dbReference>
<accession>A0A1I7VP49</accession>
<dbReference type="WBParaSite" id="EN70_4708">
    <property type="protein sequence ID" value="EN70_4708"/>
    <property type="gene ID" value="EN70_4708"/>
</dbReference>
<reference evidence="3" key="2">
    <citation type="submission" date="2016-11" db="UniProtKB">
        <authorList>
            <consortium name="WormBaseParasite"/>
        </authorList>
    </citation>
    <scope>IDENTIFICATION</scope>
</reference>
<dbReference type="GO" id="GO:0003824">
    <property type="term" value="F:catalytic activity"/>
    <property type="evidence" value="ECO:0007669"/>
    <property type="project" value="InterPro"/>
</dbReference>
<name>A0A1I7VP49_LOALO</name>
<dbReference type="Proteomes" id="UP000095285">
    <property type="component" value="Unassembled WGS sequence"/>
</dbReference>
<dbReference type="SUPFAM" id="SSF53474">
    <property type="entry name" value="alpha/beta-Hydrolases"/>
    <property type="match status" value="1"/>
</dbReference>
<dbReference type="PRINTS" id="PR00412">
    <property type="entry name" value="EPOXHYDRLASE"/>
</dbReference>
<sequence>MKSLGGQKSSIMLEQVPSVLRKLRVRIDFIDRQSIDVDAVVQDSLPGGPCIGTVIGCHGAPGSHNDFKYIVPYLHKCGIRFIGINFPGQGYTPHYEELNYTNEERMQFVQKIINSMDVGDNIVFLGHSRGSENALRLAARNPDRCKGVALINPIGVKAHHSIKFTWLINFGLWSWETFKIFRFILRYLLYKIFQMLKMKVKSGDEAAICLKLTANIDLIGQMNYINMLNNNKTKVLIAYSTVDHLIEISVSQHFASLFDNITHMNYPSTDGNTSILDYIPEQYAESDRSFSVCFENGGHYLQKYQAKFIANCTYSMLIAKNSMYQNDENVLKSRL</sequence>
<dbReference type="CTD" id="9942934"/>
<evidence type="ECO:0000313" key="2">
    <source>
        <dbReference type="Proteomes" id="UP000095285"/>
    </source>
</evidence>
<organism evidence="2 3">
    <name type="scientific">Loa loa</name>
    <name type="common">Eye worm</name>
    <name type="synonym">Filaria loa</name>
    <dbReference type="NCBI Taxonomy" id="7209"/>
    <lineage>
        <taxon>Eukaryota</taxon>
        <taxon>Metazoa</taxon>
        <taxon>Ecdysozoa</taxon>
        <taxon>Nematoda</taxon>
        <taxon>Chromadorea</taxon>
        <taxon>Rhabditida</taxon>
        <taxon>Spirurina</taxon>
        <taxon>Spiruromorpha</taxon>
        <taxon>Filarioidea</taxon>
        <taxon>Onchocercidae</taxon>
        <taxon>Loa</taxon>
    </lineage>
</organism>
<evidence type="ECO:0000313" key="1">
    <source>
        <dbReference type="EMBL" id="EJD74920.1"/>
    </source>
</evidence>
<accession>A0A1S0UGU4</accession>
<evidence type="ECO:0000313" key="3">
    <source>
        <dbReference type="WBParaSite" id="EN70_4708"/>
    </source>
</evidence>
<dbReference type="AlphaFoldDB" id="A0A1I7VP49"/>
<dbReference type="KEGG" id="loa:LOAG_17839"/>
<dbReference type="OMA" id="ARNPDRC"/>